<protein>
    <recommendedName>
        <fullName evidence="11">Alpha-type protein kinase domain-containing protein</fullName>
    </recommendedName>
</protein>
<keyword evidence="10" id="KW-1185">Reference proteome</keyword>
<organism evidence="9 10">
    <name type="scientific">Prorocentrum cordatum</name>
    <dbReference type="NCBI Taxonomy" id="2364126"/>
    <lineage>
        <taxon>Eukaryota</taxon>
        <taxon>Sar</taxon>
        <taxon>Alveolata</taxon>
        <taxon>Dinophyceae</taxon>
        <taxon>Prorocentrales</taxon>
        <taxon>Prorocentraceae</taxon>
        <taxon>Prorocentrum</taxon>
    </lineage>
</organism>
<dbReference type="PROSITE" id="PS51158">
    <property type="entry name" value="ALPHA_KINASE"/>
    <property type="match status" value="1"/>
</dbReference>
<dbReference type="SMART" id="SM00811">
    <property type="entry name" value="Alpha_kinase"/>
    <property type="match status" value="1"/>
</dbReference>
<dbReference type="InterPro" id="IPR013083">
    <property type="entry name" value="Znf_RING/FYVE/PHD"/>
</dbReference>
<dbReference type="Proteomes" id="UP001189429">
    <property type="component" value="Unassembled WGS sequence"/>
</dbReference>
<dbReference type="Gene3D" id="3.20.200.10">
    <property type="entry name" value="MHCK/EF2 kinase"/>
    <property type="match status" value="1"/>
</dbReference>
<evidence type="ECO:0000313" key="10">
    <source>
        <dbReference type="Proteomes" id="UP001189429"/>
    </source>
</evidence>
<dbReference type="PANTHER" id="PTHR45992">
    <property type="entry name" value="EUKARYOTIC ELONGATION FACTOR 2 KINASE-RELATED"/>
    <property type="match status" value="1"/>
</dbReference>
<dbReference type="CDD" id="cd04515">
    <property type="entry name" value="Alpha_kinase"/>
    <property type="match status" value="1"/>
</dbReference>
<dbReference type="InterPro" id="IPR004166">
    <property type="entry name" value="a-kinase_dom"/>
</dbReference>
<evidence type="ECO:0000256" key="3">
    <source>
        <dbReference type="ARBA" id="ARBA00022741"/>
    </source>
</evidence>
<dbReference type="Pfam" id="PF02816">
    <property type="entry name" value="Alpha_kinase"/>
    <property type="match status" value="1"/>
</dbReference>
<dbReference type="InterPro" id="IPR001841">
    <property type="entry name" value="Znf_RING"/>
</dbReference>
<reference evidence="9" key="1">
    <citation type="submission" date="2023-10" db="EMBL/GenBank/DDBJ databases">
        <authorList>
            <person name="Chen Y."/>
            <person name="Shah S."/>
            <person name="Dougan E. K."/>
            <person name="Thang M."/>
            <person name="Chan C."/>
        </authorList>
    </citation>
    <scope>NUCLEOTIDE SEQUENCE [LARGE SCALE GENOMIC DNA]</scope>
</reference>
<accession>A0ABN9UX63</accession>
<dbReference type="Pfam" id="PF13920">
    <property type="entry name" value="zf-C3HC4_3"/>
    <property type="match status" value="1"/>
</dbReference>
<evidence type="ECO:0000259" key="8">
    <source>
        <dbReference type="PROSITE" id="PS51158"/>
    </source>
</evidence>
<dbReference type="SUPFAM" id="SSF56112">
    <property type="entry name" value="Protein kinase-like (PK-like)"/>
    <property type="match status" value="1"/>
</dbReference>
<name>A0ABN9UX63_9DINO</name>
<evidence type="ECO:0000256" key="5">
    <source>
        <dbReference type="ARBA" id="ARBA00022840"/>
    </source>
</evidence>
<sequence>MLVLHCVGVGSFDTSCLRRLAVAGGGSFHHGCDAGIADHLQGIFCRLSASVSALRGTLLELGDEALKPLPAKLLEAPEAWKTASQKELDDISQPCWSWPCVETPGSSSGSLVPQGDGKRMFLHRQPFAQGALRYAFHFRSVQGCPAEPGGKVVHLVVKESKYATGHRSPEDVRKFFLQNHRRAEELAREFNQAVRSMKERDKDESAIREIQFVKAHVMQISDPAEDSAFRYVTAEKYIPGPYMKFNGNDGFVNRVSGGEAGQIAAAFSHFTFDHTGGKELCVDIQGVGTRWTDPQINSRARKFGVADLGEAGMRRFFQSHSCGRMCWSLQLRTVSPQSLQFGEVVRPPQPCVVCLSAPRTQVCLPCRHLCLCDECAPASLWPAKCPICRRGVEGLVPLGAEAPGGPTFLRESQLARMMA</sequence>
<evidence type="ECO:0000256" key="2">
    <source>
        <dbReference type="ARBA" id="ARBA00022679"/>
    </source>
</evidence>
<evidence type="ECO:0000256" key="6">
    <source>
        <dbReference type="PROSITE-ProRule" id="PRU00175"/>
    </source>
</evidence>
<evidence type="ECO:0008006" key="11">
    <source>
        <dbReference type="Google" id="ProtNLM"/>
    </source>
</evidence>
<dbReference type="InterPro" id="IPR011009">
    <property type="entry name" value="Kinase-like_dom_sf"/>
</dbReference>
<evidence type="ECO:0000256" key="1">
    <source>
        <dbReference type="ARBA" id="ARBA00022527"/>
    </source>
</evidence>
<comment type="caution">
    <text evidence="9">The sequence shown here is derived from an EMBL/GenBank/DDBJ whole genome shotgun (WGS) entry which is preliminary data.</text>
</comment>
<feature type="domain" description="Alpha-type protein kinase" evidence="8">
    <location>
        <begin position="103"/>
        <end position="334"/>
    </location>
</feature>
<dbReference type="EMBL" id="CAUYUJ010016393">
    <property type="protein sequence ID" value="CAK0864732.1"/>
    <property type="molecule type" value="Genomic_DNA"/>
</dbReference>
<evidence type="ECO:0000313" key="9">
    <source>
        <dbReference type="EMBL" id="CAK0864732.1"/>
    </source>
</evidence>
<keyword evidence="3" id="KW-0547">Nucleotide-binding</keyword>
<evidence type="ECO:0000256" key="4">
    <source>
        <dbReference type="ARBA" id="ARBA00022777"/>
    </source>
</evidence>
<keyword evidence="1" id="KW-0723">Serine/threonine-protein kinase</keyword>
<gene>
    <name evidence="9" type="ORF">PCOR1329_LOCUS52520</name>
</gene>
<dbReference type="PROSITE" id="PS50089">
    <property type="entry name" value="ZF_RING_2"/>
    <property type="match status" value="1"/>
</dbReference>
<dbReference type="InterPro" id="IPR051852">
    <property type="entry name" value="Alpha-type_PK"/>
</dbReference>
<feature type="domain" description="RING-type" evidence="7">
    <location>
        <begin position="351"/>
        <end position="389"/>
    </location>
</feature>
<keyword evidence="4" id="KW-0418">Kinase</keyword>
<keyword evidence="6" id="KW-0479">Metal-binding</keyword>
<dbReference type="Gene3D" id="3.30.40.10">
    <property type="entry name" value="Zinc/RING finger domain, C3HC4 (zinc finger)"/>
    <property type="match status" value="1"/>
</dbReference>
<keyword evidence="6" id="KW-0863">Zinc-finger</keyword>
<evidence type="ECO:0000259" key="7">
    <source>
        <dbReference type="PROSITE" id="PS50089"/>
    </source>
</evidence>
<dbReference type="PANTHER" id="PTHR45992:SF11">
    <property type="entry name" value="ALPHA-TYPE PROTEIN KINASE DOMAIN-CONTAINING PROTEIN"/>
    <property type="match status" value="1"/>
</dbReference>
<keyword evidence="6" id="KW-0862">Zinc</keyword>
<keyword evidence="2" id="KW-0808">Transferase</keyword>
<proteinExistence type="predicted"/>
<keyword evidence="5" id="KW-0067">ATP-binding</keyword>